<comment type="caution">
    <text evidence="8">The sequence shown here is derived from an EMBL/GenBank/DDBJ whole genome shotgun (WGS) entry which is preliminary data.</text>
</comment>
<dbReference type="Pfam" id="PF00849">
    <property type="entry name" value="PseudoU_synth_2"/>
    <property type="match status" value="1"/>
</dbReference>
<keyword evidence="6" id="KW-0694">RNA-binding</keyword>
<dbReference type="Proteomes" id="UP000886841">
    <property type="component" value="Unassembled WGS sequence"/>
</dbReference>
<dbReference type="GO" id="GO:0001522">
    <property type="term" value="P:pseudouridine synthesis"/>
    <property type="evidence" value="ECO:0007669"/>
    <property type="project" value="InterPro"/>
</dbReference>
<dbReference type="Gene3D" id="3.30.2350.10">
    <property type="entry name" value="Pseudouridine synthase"/>
    <property type="match status" value="1"/>
</dbReference>
<comment type="similarity">
    <text evidence="2">Belongs to the pseudouridine synthase RluA family.</text>
</comment>
<dbReference type="Gene3D" id="3.10.290.10">
    <property type="entry name" value="RNA-binding S4 domain"/>
    <property type="match status" value="1"/>
</dbReference>
<evidence type="ECO:0000313" key="9">
    <source>
        <dbReference type="Proteomes" id="UP000886841"/>
    </source>
</evidence>
<dbReference type="InterPro" id="IPR050188">
    <property type="entry name" value="RluA_PseudoU_synthase"/>
</dbReference>
<name>A0A9D1EM49_9FIRM</name>
<evidence type="ECO:0000256" key="2">
    <source>
        <dbReference type="ARBA" id="ARBA00010876"/>
    </source>
</evidence>
<evidence type="ECO:0000256" key="1">
    <source>
        <dbReference type="ARBA" id="ARBA00000073"/>
    </source>
</evidence>
<dbReference type="InterPro" id="IPR020103">
    <property type="entry name" value="PsdUridine_synth_cat_dom_sf"/>
</dbReference>
<feature type="domain" description="Pseudouridine synthase RsuA/RluA-like" evidence="7">
    <location>
        <begin position="99"/>
        <end position="256"/>
    </location>
</feature>
<reference evidence="8" key="2">
    <citation type="journal article" date="2021" name="PeerJ">
        <title>Extensive microbial diversity within the chicken gut microbiome revealed by metagenomics and culture.</title>
        <authorList>
            <person name="Gilroy R."/>
            <person name="Ravi A."/>
            <person name="Getino M."/>
            <person name="Pursley I."/>
            <person name="Horton D.L."/>
            <person name="Alikhan N.F."/>
            <person name="Baker D."/>
            <person name="Gharbi K."/>
            <person name="Hall N."/>
            <person name="Watson M."/>
            <person name="Adriaenssens E.M."/>
            <person name="Foster-Nyarko E."/>
            <person name="Jarju S."/>
            <person name="Secka A."/>
            <person name="Antonio M."/>
            <person name="Oren A."/>
            <person name="Chaudhuri R.R."/>
            <person name="La Ragione R."/>
            <person name="Hildebrand F."/>
            <person name="Pallen M.J."/>
        </authorList>
    </citation>
    <scope>NUCLEOTIDE SEQUENCE</scope>
    <source>
        <strain evidence="8">ChiSxjej1B13-7041</strain>
    </source>
</reference>
<dbReference type="AlphaFoldDB" id="A0A9D1EM49"/>
<sequence>MKEIVITEREAGQRLDKYLQKCMPQAPKSFFYKMLRKKNITWNGKRAEGKEKLKSGDTIRFFLAQETIEKFSGEQKEQVSALLPEKYKPQIVYEDDQAVIFNKPAGLLSQKARPQDVSLVEYLTAHLLENGSITREELKGFHPAVCNRLDRNTSGLVLAGKTVAGLQQLSEMLKNRTMEKYYLTLVSGVIKKPQKISGYLVKDPRANQVRVSAVPLGEGSPIETAYEPLGDNGRATLLRVELITGRSHQIRSHLASIGHPVAGDTKYGDPAANSYYRKRYGLNFQLLHAWQICFPEDCGILTQLAERRIEASLPPLFGRILAGEGLARPVKEPGK</sequence>
<comment type="catalytic activity">
    <reaction evidence="1">
        <text>a uridine in RNA = a pseudouridine in RNA</text>
        <dbReference type="Rhea" id="RHEA:48348"/>
        <dbReference type="Rhea" id="RHEA-COMP:12068"/>
        <dbReference type="Rhea" id="RHEA-COMP:12069"/>
        <dbReference type="ChEBI" id="CHEBI:65314"/>
        <dbReference type="ChEBI" id="CHEBI:65315"/>
    </reaction>
</comment>
<organism evidence="8 9">
    <name type="scientific">Candidatus Egerieimonas intestinavium</name>
    <dbReference type="NCBI Taxonomy" id="2840777"/>
    <lineage>
        <taxon>Bacteria</taxon>
        <taxon>Bacillati</taxon>
        <taxon>Bacillota</taxon>
        <taxon>Clostridia</taxon>
        <taxon>Lachnospirales</taxon>
        <taxon>Lachnospiraceae</taxon>
        <taxon>Lachnospiraceae incertae sedis</taxon>
        <taxon>Candidatus Egerieimonas</taxon>
    </lineage>
</organism>
<gene>
    <name evidence="8" type="ORF">IAB98_12310</name>
</gene>
<dbReference type="PANTHER" id="PTHR21600">
    <property type="entry name" value="MITOCHONDRIAL RNA PSEUDOURIDINE SYNTHASE"/>
    <property type="match status" value="1"/>
</dbReference>
<dbReference type="SUPFAM" id="SSF55120">
    <property type="entry name" value="Pseudouridine synthase"/>
    <property type="match status" value="1"/>
</dbReference>
<dbReference type="GO" id="GO:0140098">
    <property type="term" value="F:catalytic activity, acting on RNA"/>
    <property type="evidence" value="ECO:0007669"/>
    <property type="project" value="UniProtKB-ARBA"/>
</dbReference>
<dbReference type="GO" id="GO:0009982">
    <property type="term" value="F:pseudouridine synthase activity"/>
    <property type="evidence" value="ECO:0007669"/>
    <property type="project" value="InterPro"/>
</dbReference>
<dbReference type="GO" id="GO:0006396">
    <property type="term" value="P:RNA processing"/>
    <property type="evidence" value="ECO:0007669"/>
    <property type="project" value="UniProtKB-ARBA"/>
</dbReference>
<proteinExistence type="inferred from homology"/>
<evidence type="ECO:0000256" key="6">
    <source>
        <dbReference type="PROSITE-ProRule" id="PRU00182"/>
    </source>
</evidence>
<dbReference type="InterPro" id="IPR006224">
    <property type="entry name" value="PsdUridine_synth_RluA-like_CS"/>
</dbReference>
<reference evidence="8" key="1">
    <citation type="submission" date="2020-10" db="EMBL/GenBank/DDBJ databases">
        <authorList>
            <person name="Gilroy R."/>
        </authorList>
    </citation>
    <scope>NUCLEOTIDE SEQUENCE</scope>
    <source>
        <strain evidence="8">ChiSxjej1B13-7041</strain>
    </source>
</reference>
<dbReference type="InterPro" id="IPR036986">
    <property type="entry name" value="S4_RNA-bd_sf"/>
</dbReference>
<dbReference type="InterPro" id="IPR006145">
    <property type="entry name" value="PsdUridine_synth_RsuA/RluA"/>
</dbReference>
<evidence type="ECO:0000259" key="7">
    <source>
        <dbReference type="Pfam" id="PF00849"/>
    </source>
</evidence>
<keyword evidence="3" id="KW-0413">Isomerase</keyword>
<evidence type="ECO:0000313" key="8">
    <source>
        <dbReference type="EMBL" id="HIR94192.1"/>
    </source>
</evidence>
<evidence type="ECO:0000256" key="4">
    <source>
        <dbReference type="ARBA" id="ARBA00031870"/>
    </source>
</evidence>
<accession>A0A9D1EM49</accession>
<dbReference type="CDD" id="cd02869">
    <property type="entry name" value="PseudoU_synth_RluA_like"/>
    <property type="match status" value="1"/>
</dbReference>
<dbReference type="EMBL" id="DVHU01000110">
    <property type="protein sequence ID" value="HIR94192.1"/>
    <property type="molecule type" value="Genomic_DNA"/>
</dbReference>
<protein>
    <recommendedName>
        <fullName evidence="4">RNA pseudouridylate synthase</fullName>
    </recommendedName>
    <alternativeName>
        <fullName evidence="5">RNA-uridine isomerase</fullName>
    </alternativeName>
</protein>
<evidence type="ECO:0000256" key="5">
    <source>
        <dbReference type="ARBA" id="ARBA00033164"/>
    </source>
</evidence>
<evidence type="ECO:0000256" key="3">
    <source>
        <dbReference type="ARBA" id="ARBA00023235"/>
    </source>
</evidence>
<dbReference type="PROSITE" id="PS01129">
    <property type="entry name" value="PSI_RLU"/>
    <property type="match status" value="1"/>
</dbReference>
<dbReference type="GO" id="GO:0003723">
    <property type="term" value="F:RNA binding"/>
    <property type="evidence" value="ECO:0007669"/>
    <property type="project" value="UniProtKB-KW"/>
</dbReference>
<dbReference type="PROSITE" id="PS50889">
    <property type="entry name" value="S4"/>
    <property type="match status" value="1"/>
</dbReference>
<dbReference type="SUPFAM" id="SSF55174">
    <property type="entry name" value="Alpha-L RNA-binding motif"/>
    <property type="match status" value="1"/>
</dbReference>